<feature type="compositionally biased region" description="Low complexity" evidence="1">
    <location>
        <begin position="122"/>
        <end position="155"/>
    </location>
</feature>
<proteinExistence type="predicted"/>
<feature type="compositionally biased region" description="Basic and acidic residues" evidence="1">
    <location>
        <begin position="112"/>
        <end position="121"/>
    </location>
</feature>
<feature type="region of interest" description="Disordered" evidence="1">
    <location>
        <begin position="94"/>
        <end position="170"/>
    </location>
</feature>
<dbReference type="RefSeq" id="XP_042999308.1">
    <property type="nucleotide sequence ID" value="XM_043143375.1"/>
</dbReference>
<keyword evidence="4" id="KW-1185">Reference proteome</keyword>
<protein>
    <submittedName>
        <fullName evidence="3">Uncharacterized protein</fullName>
    </submittedName>
</protein>
<name>A0A8E5HU30_USTVR</name>
<dbReference type="EMBL" id="CP072756">
    <property type="protein sequence ID" value="QUC21635.1"/>
    <property type="molecule type" value="Genomic_DNA"/>
</dbReference>
<evidence type="ECO:0000256" key="1">
    <source>
        <dbReference type="SAM" id="MobiDB-lite"/>
    </source>
</evidence>
<accession>A0A8E5HU30</accession>
<dbReference type="GeneID" id="66066655"/>
<dbReference type="Proteomes" id="UP000027002">
    <property type="component" value="Chromosome 4"/>
</dbReference>
<keyword evidence="2" id="KW-0732">Signal</keyword>
<sequence>MKFSTVFVAAFAAVSQALPTEPDVDEDSFALIEERGTTTTNWLDCSGYPNKDDCLLAKCMKLNRDHSCDSPNANPKICLEDVKGWCQDHLEKEKLAQQQRQKEDDDDDEDNDGKQSNDAAKKNSAAKQNSAAKNSGLKNSGVKKNGVKKNGGANSHRVVKKKTAKLNRVQ</sequence>
<reference evidence="3" key="1">
    <citation type="submission" date="2020-03" db="EMBL/GenBank/DDBJ databases">
        <title>A mixture of massive structural variations and highly conserved coding sequences in Ustilaginoidea virens genome.</title>
        <authorList>
            <person name="Zhang K."/>
            <person name="Zhao Z."/>
            <person name="Zhang Z."/>
            <person name="Li Y."/>
            <person name="Hsiang T."/>
            <person name="Sun W."/>
        </authorList>
    </citation>
    <scope>NUCLEOTIDE SEQUENCE</scope>
    <source>
        <strain evidence="3">UV-8b</strain>
    </source>
</reference>
<feature type="chain" id="PRO_5034897296" evidence="2">
    <location>
        <begin position="18"/>
        <end position="170"/>
    </location>
</feature>
<evidence type="ECO:0000256" key="2">
    <source>
        <dbReference type="SAM" id="SignalP"/>
    </source>
</evidence>
<organism evidence="3 4">
    <name type="scientific">Ustilaginoidea virens</name>
    <name type="common">Rice false smut fungus</name>
    <name type="synonym">Villosiclava virens</name>
    <dbReference type="NCBI Taxonomy" id="1159556"/>
    <lineage>
        <taxon>Eukaryota</taxon>
        <taxon>Fungi</taxon>
        <taxon>Dikarya</taxon>
        <taxon>Ascomycota</taxon>
        <taxon>Pezizomycotina</taxon>
        <taxon>Sordariomycetes</taxon>
        <taxon>Hypocreomycetidae</taxon>
        <taxon>Hypocreales</taxon>
        <taxon>Clavicipitaceae</taxon>
        <taxon>Ustilaginoidea</taxon>
    </lineage>
</organism>
<feature type="compositionally biased region" description="Basic residues" evidence="1">
    <location>
        <begin position="157"/>
        <end position="170"/>
    </location>
</feature>
<feature type="compositionally biased region" description="Basic and acidic residues" evidence="1">
    <location>
        <begin position="94"/>
        <end position="103"/>
    </location>
</feature>
<dbReference type="AlphaFoldDB" id="A0A8E5HU30"/>
<dbReference type="KEGG" id="uvi:66066655"/>
<feature type="signal peptide" evidence="2">
    <location>
        <begin position="1"/>
        <end position="17"/>
    </location>
</feature>
<evidence type="ECO:0000313" key="4">
    <source>
        <dbReference type="Proteomes" id="UP000027002"/>
    </source>
</evidence>
<evidence type="ECO:0000313" key="3">
    <source>
        <dbReference type="EMBL" id="QUC21635.1"/>
    </source>
</evidence>
<gene>
    <name evidence="3" type="ORF">UV8b_05878</name>
</gene>